<keyword evidence="1" id="KW-0812">Transmembrane</keyword>
<dbReference type="InterPro" id="IPR055648">
    <property type="entry name" value="DUF7224"/>
</dbReference>
<evidence type="ECO:0000313" key="3">
    <source>
        <dbReference type="EMBL" id="WTY99846.1"/>
    </source>
</evidence>
<feature type="transmembrane region" description="Helical" evidence="1">
    <location>
        <begin position="114"/>
        <end position="134"/>
    </location>
</feature>
<organism evidence="3">
    <name type="scientific">Streptomyces sp. NBC_01401</name>
    <dbReference type="NCBI Taxonomy" id="2903854"/>
    <lineage>
        <taxon>Bacteria</taxon>
        <taxon>Bacillati</taxon>
        <taxon>Actinomycetota</taxon>
        <taxon>Actinomycetes</taxon>
        <taxon>Kitasatosporales</taxon>
        <taxon>Streptomycetaceae</taxon>
        <taxon>Streptomyces</taxon>
    </lineage>
</organism>
<feature type="transmembrane region" description="Helical" evidence="1">
    <location>
        <begin position="42"/>
        <end position="58"/>
    </location>
</feature>
<dbReference type="Pfam" id="PF23866">
    <property type="entry name" value="DUF7224"/>
    <property type="match status" value="1"/>
</dbReference>
<evidence type="ECO:0000259" key="2">
    <source>
        <dbReference type="Pfam" id="PF23866"/>
    </source>
</evidence>
<feature type="transmembrane region" description="Helical" evidence="1">
    <location>
        <begin position="12"/>
        <end position="35"/>
    </location>
</feature>
<evidence type="ECO:0000256" key="1">
    <source>
        <dbReference type="SAM" id="Phobius"/>
    </source>
</evidence>
<name>A0AAU3H5Y4_9ACTN</name>
<feature type="transmembrane region" description="Helical" evidence="1">
    <location>
        <begin position="87"/>
        <end position="107"/>
    </location>
</feature>
<reference evidence="3" key="1">
    <citation type="submission" date="2022-10" db="EMBL/GenBank/DDBJ databases">
        <title>The complete genomes of actinobacterial strains from the NBC collection.</title>
        <authorList>
            <person name="Joergensen T.S."/>
            <person name="Alvarez Arevalo M."/>
            <person name="Sterndorff E.B."/>
            <person name="Faurdal D."/>
            <person name="Vuksanovic O."/>
            <person name="Mourched A.-S."/>
            <person name="Charusanti P."/>
            <person name="Shaw S."/>
            <person name="Blin K."/>
            <person name="Weber T."/>
        </authorList>
    </citation>
    <scope>NUCLEOTIDE SEQUENCE</scope>
    <source>
        <strain evidence="3">NBC_01401</strain>
    </source>
</reference>
<feature type="domain" description="DUF7224" evidence="2">
    <location>
        <begin position="160"/>
        <end position="300"/>
    </location>
</feature>
<keyword evidence="1" id="KW-1133">Transmembrane helix</keyword>
<dbReference type="AlphaFoldDB" id="A0AAU3H5Y4"/>
<protein>
    <recommendedName>
        <fullName evidence="2">DUF7224 domain-containing protein</fullName>
    </recommendedName>
</protein>
<accession>A0AAU3H5Y4</accession>
<proteinExistence type="predicted"/>
<keyword evidence="1" id="KW-0472">Membrane</keyword>
<dbReference type="EMBL" id="CP109535">
    <property type="protein sequence ID" value="WTY99846.1"/>
    <property type="molecule type" value="Genomic_DNA"/>
</dbReference>
<sequence length="305" mass="32757">MARLAVGVWPSGYGLFAVGHLLLLPCGWMVIGWVVGLLCPRAVAALVAAVGGWAWLAIPQSLNAPAWRHLAGSPTESSTLTDTLDPLVYLVPWLVTASLTAAVVLLTGVRRRPWLLGCSVAIVAAALFTGRGLVSDWGYSPLMNARVGHTACVGKAPTLCLPEEYEQEAAGLRLDALPALEALRAAGVPSPRTLRMASDDLDLKPGTWPLYWSPGNPTKEFETYLARSAVVGVAALHGVRDCRQPYLADTWAQLVVGADEKDVRASVPPQDWVQVQRIRELPATQQADWFSKAAQDRTHCVAGRT</sequence>
<gene>
    <name evidence="3" type="ORF">OG626_35540</name>
</gene>